<protein>
    <recommendedName>
        <fullName evidence="3">DUF1326 domain-containing protein</fullName>
    </recommendedName>
</protein>
<dbReference type="Pfam" id="PF07040">
    <property type="entry name" value="DUF1326"/>
    <property type="match status" value="1"/>
</dbReference>
<evidence type="ECO:0008006" key="3">
    <source>
        <dbReference type="Google" id="ProtNLM"/>
    </source>
</evidence>
<sequence length="227" mass="24592">MPGPPLDARLLSKEVTEMAWRIKANYYEGCNCALGCPCNMNGFPSHGYCEGVVGFKIKEGDREGTDLAGAKVASAVKWPGAIHEGNGTMVLFIDATEEQREALIPILTAEDPGLPWEILAATVSEVHGPFFETIDIDDNAMDSQLRVGDKLSMNMESFRDPVSGAKHVPHMILKDGFIFQDGAIGTTSVLTLNADGVTFDHAGNNAYYSEVEWSSDNRMAPVITPQP</sequence>
<dbReference type="PIRSF" id="PIRSF033303">
    <property type="entry name" value="UCP033303"/>
    <property type="match status" value="1"/>
</dbReference>
<proteinExistence type="predicted"/>
<evidence type="ECO:0000313" key="1">
    <source>
        <dbReference type="EMBL" id="MBB3038523.1"/>
    </source>
</evidence>
<name>A0A839RRD9_9ACTN</name>
<dbReference type="EMBL" id="JACHWS010000003">
    <property type="protein sequence ID" value="MBB3038523.1"/>
    <property type="molecule type" value="Genomic_DNA"/>
</dbReference>
<dbReference type="InterPro" id="IPR009758">
    <property type="entry name" value="DUF1326"/>
</dbReference>
<dbReference type="OrthoDB" id="9802256at2"/>
<evidence type="ECO:0000313" key="2">
    <source>
        <dbReference type="Proteomes" id="UP000567922"/>
    </source>
</evidence>
<dbReference type="AlphaFoldDB" id="A0A839RRD9"/>
<keyword evidence="2" id="KW-1185">Reference proteome</keyword>
<dbReference type="RefSeq" id="WP_083962327.1">
    <property type="nucleotide sequence ID" value="NZ_BDDI01000008.1"/>
</dbReference>
<accession>A0A839RRD9</accession>
<dbReference type="Proteomes" id="UP000567922">
    <property type="component" value="Unassembled WGS sequence"/>
</dbReference>
<reference evidence="1 2" key="1">
    <citation type="submission" date="2020-08" db="EMBL/GenBank/DDBJ databases">
        <title>Sequencing the genomes of 1000 actinobacteria strains.</title>
        <authorList>
            <person name="Klenk H.-P."/>
        </authorList>
    </citation>
    <scope>NUCLEOTIDE SEQUENCE [LARGE SCALE GENOMIC DNA]</scope>
    <source>
        <strain evidence="1 2">DSM 45258</strain>
    </source>
</reference>
<organism evidence="1 2">
    <name type="scientific">Hoyosella altamirensis</name>
    <dbReference type="NCBI Taxonomy" id="616997"/>
    <lineage>
        <taxon>Bacteria</taxon>
        <taxon>Bacillati</taxon>
        <taxon>Actinomycetota</taxon>
        <taxon>Actinomycetes</taxon>
        <taxon>Mycobacteriales</taxon>
        <taxon>Hoyosellaceae</taxon>
        <taxon>Hoyosella</taxon>
    </lineage>
</organism>
<gene>
    <name evidence="1" type="ORF">FHU29_002992</name>
</gene>
<dbReference type="InterPro" id="IPR014581">
    <property type="entry name" value="UCP033303"/>
</dbReference>
<comment type="caution">
    <text evidence="1">The sequence shown here is derived from an EMBL/GenBank/DDBJ whole genome shotgun (WGS) entry which is preliminary data.</text>
</comment>